<feature type="region of interest" description="Disordered" evidence="2">
    <location>
        <begin position="180"/>
        <end position="216"/>
    </location>
</feature>
<feature type="compositionally biased region" description="Polar residues" evidence="2">
    <location>
        <begin position="11"/>
        <end position="20"/>
    </location>
</feature>
<feature type="compositionally biased region" description="Pro residues" evidence="2">
    <location>
        <begin position="206"/>
        <end position="216"/>
    </location>
</feature>
<dbReference type="CDD" id="cd07817">
    <property type="entry name" value="SRPBCC_8"/>
    <property type="match status" value="1"/>
</dbReference>
<feature type="domain" description="Coenzyme Q-binding protein COQ10 START" evidence="3">
    <location>
        <begin position="49"/>
        <end position="167"/>
    </location>
</feature>
<comment type="similarity">
    <text evidence="1">Belongs to the ribosome association toxin RatA family.</text>
</comment>
<evidence type="ECO:0000256" key="2">
    <source>
        <dbReference type="SAM" id="MobiDB-lite"/>
    </source>
</evidence>
<comment type="caution">
    <text evidence="4">The sequence shown here is derived from an EMBL/GenBank/DDBJ whole genome shotgun (WGS) entry which is preliminary data.</text>
</comment>
<evidence type="ECO:0000259" key="3">
    <source>
        <dbReference type="Pfam" id="PF03364"/>
    </source>
</evidence>
<evidence type="ECO:0000313" key="4">
    <source>
        <dbReference type="EMBL" id="MBB5330459.1"/>
    </source>
</evidence>
<dbReference type="InterPro" id="IPR047137">
    <property type="entry name" value="ORF3"/>
</dbReference>
<dbReference type="AlphaFoldDB" id="A0A9X0U5F4"/>
<dbReference type="EMBL" id="JACHEB010000010">
    <property type="protein sequence ID" value="MBB5330459.1"/>
    <property type="molecule type" value="Genomic_DNA"/>
</dbReference>
<dbReference type="RefSeq" id="WP_183979914.1">
    <property type="nucleotide sequence ID" value="NZ_JACHEB010000010.1"/>
</dbReference>
<organism evidence="4 5">
    <name type="scientific">Tunturiibacter gelidiferens</name>
    <dbReference type="NCBI Taxonomy" id="3069689"/>
    <lineage>
        <taxon>Bacteria</taxon>
        <taxon>Pseudomonadati</taxon>
        <taxon>Acidobacteriota</taxon>
        <taxon>Terriglobia</taxon>
        <taxon>Terriglobales</taxon>
        <taxon>Acidobacteriaceae</taxon>
        <taxon>Tunturiibacter</taxon>
    </lineage>
</organism>
<protein>
    <submittedName>
        <fullName evidence="4">Membrane protein</fullName>
    </submittedName>
</protein>
<gene>
    <name evidence="4" type="ORF">HDF14_004094</name>
</gene>
<dbReference type="Gene3D" id="3.30.530.20">
    <property type="match status" value="1"/>
</dbReference>
<dbReference type="SUPFAM" id="SSF55961">
    <property type="entry name" value="Bet v1-like"/>
    <property type="match status" value="1"/>
</dbReference>
<feature type="region of interest" description="Disordered" evidence="2">
    <location>
        <begin position="1"/>
        <end position="30"/>
    </location>
</feature>
<sequence>MSVPLTEKPNAENTPKSSSAGVIINGHYAPPPQDKDGKIWIRTSALIQGSPQELYDIWRNVEFIPSWQEEIISVIATGEKTSHWAMKSGDKTIEWDSEVLADEPGKRIAWRSIGGESENAGEVIFEPAPSGRGTIATVLQEFRMGKLASAWETFVGRNPKQAVIENLRHFKAFAETGEIPRAQGSSHGDRGVIGGMKESVYGEKIPTPPGPNQPVS</sequence>
<dbReference type="InterPro" id="IPR023393">
    <property type="entry name" value="START-like_dom_sf"/>
</dbReference>
<dbReference type="PANTHER" id="PTHR33824">
    <property type="entry name" value="POLYKETIDE CYCLASE/DEHYDRASE AND LIPID TRANSPORT SUPERFAMILY PROTEIN"/>
    <property type="match status" value="1"/>
</dbReference>
<name>A0A9X0U5F4_9BACT</name>
<dbReference type="InterPro" id="IPR005031">
    <property type="entry name" value="COQ10_START"/>
</dbReference>
<dbReference type="Pfam" id="PF03364">
    <property type="entry name" value="Polyketide_cyc"/>
    <property type="match status" value="1"/>
</dbReference>
<proteinExistence type="inferred from homology"/>
<evidence type="ECO:0000313" key="5">
    <source>
        <dbReference type="Proteomes" id="UP000535182"/>
    </source>
</evidence>
<accession>A0A9X0U5F4</accession>
<dbReference type="Proteomes" id="UP000535182">
    <property type="component" value="Unassembled WGS sequence"/>
</dbReference>
<dbReference type="PANTHER" id="PTHR33824:SF7">
    <property type="entry name" value="POLYKETIDE CYCLASE_DEHYDRASE AND LIPID TRANSPORT SUPERFAMILY PROTEIN"/>
    <property type="match status" value="1"/>
</dbReference>
<keyword evidence="5" id="KW-1185">Reference proteome</keyword>
<reference evidence="4 5" key="1">
    <citation type="submission" date="2020-08" db="EMBL/GenBank/DDBJ databases">
        <title>Genomic Encyclopedia of Type Strains, Phase IV (KMG-V): Genome sequencing to study the core and pangenomes of soil and plant-associated prokaryotes.</title>
        <authorList>
            <person name="Whitman W."/>
        </authorList>
    </citation>
    <scope>NUCLEOTIDE SEQUENCE [LARGE SCALE GENOMIC DNA]</scope>
    <source>
        <strain evidence="4 5">X5P2</strain>
    </source>
</reference>
<evidence type="ECO:0000256" key="1">
    <source>
        <dbReference type="ARBA" id="ARBA00008918"/>
    </source>
</evidence>